<keyword evidence="2" id="KW-0808">Transferase</keyword>
<dbReference type="PANTHER" id="PTHR11006">
    <property type="entry name" value="PROTEIN ARGININE N-METHYLTRANSFERASE"/>
    <property type="match status" value="1"/>
</dbReference>
<dbReference type="Gene3D" id="3.40.50.150">
    <property type="entry name" value="Vaccinia Virus protein VP39"/>
    <property type="match status" value="1"/>
</dbReference>
<dbReference type="InterPro" id="IPR029063">
    <property type="entry name" value="SAM-dependent_MTases_sf"/>
</dbReference>
<dbReference type="SUPFAM" id="SSF53335">
    <property type="entry name" value="S-adenosyl-L-methionine-dependent methyltransferases"/>
    <property type="match status" value="2"/>
</dbReference>
<accession>A0ABP0LKH9</accession>
<feature type="domain" description="Protein arginine N-methyltransferase" evidence="4">
    <location>
        <begin position="172"/>
        <end position="271"/>
    </location>
</feature>
<keyword evidence="1" id="KW-0489">Methyltransferase</keyword>
<dbReference type="Proteomes" id="UP001642484">
    <property type="component" value="Unassembled WGS sequence"/>
</dbReference>
<evidence type="ECO:0000313" key="5">
    <source>
        <dbReference type="EMBL" id="CAK9039094.1"/>
    </source>
</evidence>
<dbReference type="InterPro" id="IPR025799">
    <property type="entry name" value="Arg_MeTrfase"/>
</dbReference>
<keyword evidence="3" id="KW-0949">S-adenosyl-L-methionine</keyword>
<dbReference type="Gene3D" id="2.70.160.11">
    <property type="entry name" value="Hnrnp arginine n-methyltransferase1"/>
    <property type="match status" value="1"/>
</dbReference>
<evidence type="ECO:0000256" key="2">
    <source>
        <dbReference type="ARBA" id="ARBA00022679"/>
    </source>
</evidence>
<dbReference type="InterPro" id="IPR055135">
    <property type="entry name" value="PRMT_dom"/>
</dbReference>
<organism evidence="5 6">
    <name type="scientific">Durusdinium trenchii</name>
    <dbReference type="NCBI Taxonomy" id="1381693"/>
    <lineage>
        <taxon>Eukaryota</taxon>
        <taxon>Sar</taxon>
        <taxon>Alveolata</taxon>
        <taxon>Dinophyceae</taxon>
        <taxon>Suessiales</taxon>
        <taxon>Symbiodiniaceae</taxon>
        <taxon>Durusdinium</taxon>
    </lineage>
</organism>
<dbReference type="EMBL" id="CAXAMN010012825">
    <property type="protein sequence ID" value="CAK9039094.1"/>
    <property type="molecule type" value="Genomic_DNA"/>
</dbReference>
<comment type="caution">
    <text evidence="5">The sequence shown here is derived from an EMBL/GenBank/DDBJ whole genome shotgun (WGS) entry which is preliminary data.</text>
</comment>
<evidence type="ECO:0000259" key="4">
    <source>
        <dbReference type="Pfam" id="PF22528"/>
    </source>
</evidence>
<evidence type="ECO:0000313" key="6">
    <source>
        <dbReference type="Proteomes" id="UP001642484"/>
    </source>
</evidence>
<dbReference type="PANTHER" id="PTHR11006:SF4">
    <property type="entry name" value="PROTEIN ARGININE N-METHYLTRANSFERASE 7"/>
    <property type="match status" value="1"/>
</dbReference>
<keyword evidence="6" id="KW-1185">Reference proteome</keyword>
<evidence type="ECO:0000256" key="3">
    <source>
        <dbReference type="ARBA" id="ARBA00022691"/>
    </source>
</evidence>
<proteinExistence type="predicted"/>
<dbReference type="Pfam" id="PF22528">
    <property type="entry name" value="PRMT_C"/>
    <property type="match status" value="1"/>
</dbReference>
<reference evidence="5 6" key="1">
    <citation type="submission" date="2024-02" db="EMBL/GenBank/DDBJ databases">
        <authorList>
            <person name="Chen Y."/>
            <person name="Shah S."/>
            <person name="Dougan E. K."/>
            <person name="Thang M."/>
            <person name="Chan C."/>
        </authorList>
    </citation>
    <scope>NUCLEOTIDE SEQUENCE [LARGE SCALE GENOMIC DNA]</scope>
</reference>
<protein>
    <recommendedName>
        <fullName evidence="4">Protein arginine N-methyltransferase domain-containing protein</fullName>
    </recommendedName>
</protein>
<evidence type="ECO:0000256" key="1">
    <source>
        <dbReference type="ARBA" id="ARBA00022603"/>
    </source>
</evidence>
<name>A0ABP0LKH9_9DINO</name>
<sequence>MHLMMLRDSSRHRFYARCLLEHRTELEGKVAVDLGAGIGILSALAVRFGRLKEVHAVEALPEVCRIIPRVLQRTLEEETILTEATASNLLAMGCEGPRNLDLRQQVSKSEEWLGIMALNEGMARPLLRCRDSLCRASCRPRMLPGLLRIWVQAASPPGAKAMKCGPRAIPEEYLHGNPHLLLDLDLNTCSIEDLFESPPKRFQLSGGSDGSASGLVGWFDLQCCREHEVILSTSPSAPTTHWLQCWMPFQTPLGSAQVKALHVKIQLVPQSTGLPELCVLVTGESKSDSHLARFFLDRGLASYETGTNETKPSKRRRRRRDIEAVYFPSDLQELLTLAETAVNEGARTLLGAEGEVG</sequence>
<gene>
    <name evidence="5" type="ORF">CCMP2556_LOCUS21281</name>
</gene>